<feature type="repeat" description="ANK" evidence="1">
    <location>
        <begin position="2"/>
        <end position="28"/>
    </location>
</feature>
<feature type="domain" description="Single-strand DNA deaminase toxin A-like C-terminal" evidence="2">
    <location>
        <begin position="143"/>
        <end position="201"/>
    </location>
</feature>
<proteinExistence type="predicted"/>
<organism evidence="3 4">
    <name type="scientific">Colletotrichum musicola</name>
    <dbReference type="NCBI Taxonomy" id="2175873"/>
    <lineage>
        <taxon>Eukaryota</taxon>
        <taxon>Fungi</taxon>
        <taxon>Dikarya</taxon>
        <taxon>Ascomycota</taxon>
        <taxon>Pezizomycotina</taxon>
        <taxon>Sordariomycetes</taxon>
        <taxon>Hypocreomycetidae</taxon>
        <taxon>Glomerellales</taxon>
        <taxon>Glomerellaceae</taxon>
        <taxon>Colletotrichum</taxon>
        <taxon>Colletotrichum orchidearum species complex</taxon>
    </lineage>
</organism>
<reference evidence="3" key="1">
    <citation type="journal article" date="2020" name="Phytopathology">
        <title>Genome Sequence Resources of Colletotrichum truncatum, C. plurivorum, C. musicola, and C. sojae: Four Species Pathogenic to Soybean (Glycine max).</title>
        <authorList>
            <person name="Rogerio F."/>
            <person name="Boufleur T.R."/>
            <person name="Ciampi-Guillardi M."/>
            <person name="Sukno S.A."/>
            <person name="Thon M.R."/>
            <person name="Massola Junior N.S."/>
            <person name="Baroncelli R."/>
        </authorList>
    </citation>
    <scope>NUCLEOTIDE SEQUENCE</scope>
    <source>
        <strain evidence="3">LFN0074</strain>
    </source>
</reference>
<evidence type="ECO:0000256" key="1">
    <source>
        <dbReference type="PROSITE-ProRule" id="PRU00023"/>
    </source>
</evidence>
<keyword evidence="1" id="KW-0040">ANK repeat</keyword>
<dbReference type="Pfam" id="PF24120">
    <property type="entry name" value="SsdA_C"/>
    <property type="match status" value="1"/>
</dbReference>
<keyword evidence="4" id="KW-1185">Reference proteome</keyword>
<dbReference type="InterPro" id="IPR036770">
    <property type="entry name" value="Ankyrin_rpt-contain_sf"/>
</dbReference>
<dbReference type="SUPFAM" id="SSF48403">
    <property type="entry name" value="Ankyrin repeat"/>
    <property type="match status" value="1"/>
</dbReference>
<comment type="caution">
    <text evidence="3">The sequence shown here is derived from an EMBL/GenBank/DDBJ whole genome shotgun (WGS) entry which is preliminary data.</text>
</comment>
<evidence type="ECO:0000313" key="3">
    <source>
        <dbReference type="EMBL" id="KAF6806353.1"/>
    </source>
</evidence>
<protein>
    <recommendedName>
        <fullName evidence="2">Single-strand DNA deaminase toxin A-like C-terminal domain-containing protein</fullName>
    </recommendedName>
</protein>
<sequence length="311" mass="35097">MDGRTPLMEAALWGGLENVRTLSNHGADRDKICACRGKRMRAADFARSLDRYNREERFTRTRAGKLYTENTYLRDLDRASIFRLLSGGPEVPPPARLTLSSFTFTRTMQDRAGLMTLIAKFDMPKESKTVGMLYRGEKLPPVAALSGWTHGNGTSVRIGGEEWTGKVLGLCDSIGFPLQLDSRDQGVPGQFHATHAEKQLVALFVNKHVFLRQEVGQGLPDVSELSLSELSGAEKERRERDKQHKEKLFKLKKLTPPLTLKRATILVSRPVCWDCPKFVEFVNYALSLELTVFHRCLNMDGVPRMSTIVRF</sequence>
<gene>
    <name evidence="3" type="ORF">CMUS01_14389</name>
</gene>
<accession>A0A8H6J4V0</accession>
<dbReference type="EMBL" id="WIGM01001029">
    <property type="protein sequence ID" value="KAF6806353.1"/>
    <property type="molecule type" value="Genomic_DNA"/>
</dbReference>
<dbReference type="PROSITE" id="PS50297">
    <property type="entry name" value="ANK_REP_REGION"/>
    <property type="match status" value="1"/>
</dbReference>
<dbReference type="AlphaFoldDB" id="A0A8H6J4V0"/>
<evidence type="ECO:0000259" key="2">
    <source>
        <dbReference type="Pfam" id="PF24120"/>
    </source>
</evidence>
<dbReference type="InterPro" id="IPR002110">
    <property type="entry name" value="Ankyrin_rpt"/>
</dbReference>
<dbReference type="InterPro" id="IPR057517">
    <property type="entry name" value="SsdA-like_C"/>
</dbReference>
<evidence type="ECO:0000313" key="4">
    <source>
        <dbReference type="Proteomes" id="UP000639643"/>
    </source>
</evidence>
<dbReference type="Proteomes" id="UP000639643">
    <property type="component" value="Unassembled WGS sequence"/>
</dbReference>
<name>A0A8H6J4V0_9PEZI</name>
<dbReference type="OrthoDB" id="341259at2759"/>
<dbReference type="PROSITE" id="PS50088">
    <property type="entry name" value="ANK_REPEAT"/>
    <property type="match status" value="1"/>
</dbReference>